<evidence type="ECO:0000256" key="4">
    <source>
        <dbReference type="ARBA" id="ARBA00023004"/>
    </source>
</evidence>
<dbReference type="Gene3D" id="3.30.70.20">
    <property type="match status" value="2"/>
</dbReference>
<evidence type="ECO:0000256" key="3">
    <source>
        <dbReference type="ARBA" id="ARBA00022737"/>
    </source>
</evidence>
<dbReference type="EMBL" id="CP002454">
    <property type="protein sequence ID" value="ADV68056.1"/>
    <property type="molecule type" value="Genomic_DNA"/>
</dbReference>
<feature type="domain" description="4Fe-4S ferredoxin-type" evidence="6">
    <location>
        <begin position="245"/>
        <end position="273"/>
    </location>
</feature>
<keyword evidence="5" id="KW-0411">Iron-sulfur</keyword>
<dbReference type="SUPFAM" id="SSF54862">
    <property type="entry name" value="4Fe-4S ferredoxins"/>
    <property type="match status" value="2"/>
</dbReference>
<feature type="domain" description="4Fe-4S ferredoxin-type" evidence="6">
    <location>
        <begin position="278"/>
        <end position="307"/>
    </location>
</feature>
<evidence type="ECO:0000256" key="5">
    <source>
        <dbReference type="ARBA" id="ARBA00023014"/>
    </source>
</evidence>
<keyword evidence="2" id="KW-0479">Metal-binding</keyword>
<organism evidence="7 8">
    <name type="scientific">Deinococcus maricopensis (strain DSM 21211 / LMG 22137 / NRRL B-23946 / LB-34)</name>
    <dbReference type="NCBI Taxonomy" id="709986"/>
    <lineage>
        <taxon>Bacteria</taxon>
        <taxon>Thermotogati</taxon>
        <taxon>Deinococcota</taxon>
        <taxon>Deinococci</taxon>
        <taxon>Deinococcales</taxon>
        <taxon>Deinococcaceae</taxon>
        <taxon>Deinococcus</taxon>
    </lineage>
</organism>
<dbReference type="InterPro" id="IPR017900">
    <property type="entry name" value="4Fe4S_Fe_S_CS"/>
</dbReference>
<dbReference type="GO" id="GO:0051539">
    <property type="term" value="F:4 iron, 4 sulfur cluster binding"/>
    <property type="evidence" value="ECO:0007669"/>
    <property type="project" value="UniProtKB-KW"/>
</dbReference>
<evidence type="ECO:0000256" key="1">
    <source>
        <dbReference type="ARBA" id="ARBA00022485"/>
    </source>
</evidence>
<dbReference type="PANTHER" id="PTHR43724">
    <property type="entry name" value="PYRUVATE SYNTHASE SUBUNIT PORD"/>
    <property type="match status" value="1"/>
</dbReference>
<dbReference type="STRING" id="709986.Deima_2418"/>
<dbReference type="PROSITE" id="PS51379">
    <property type="entry name" value="4FE4S_FER_2"/>
    <property type="match status" value="3"/>
</dbReference>
<reference evidence="8" key="2">
    <citation type="submission" date="2011-01" db="EMBL/GenBank/DDBJ databases">
        <title>The complete genome of Deinococcus maricopensis DSM 21211.</title>
        <authorList>
            <consortium name="US DOE Joint Genome Institute (JGI-PGF)"/>
            <person name="Lucas S."/>
            <person name="Copeland A."/>
            <person name="Lapidus A."/>
            <person name="Goodwin L."/>
            <person name="Pitluck S."/>
            <person name="Kyrpides N."/>
            <person name="Mavromatis K."/>
            <person name="Pagani I."/>
            <person name="Ivanova N."/>
            <person name="Ovchinnikova G."/>
            <person name="Zeytun A."/>
            <person name="Detter J.C."/>
            <person name="Han C."/>
            <person name="Land M."/>
            <person name="Hauser L."/>
            <person name="Markowitz V."/>
            <person name="Cheng J.-F."/>
            <person name="Hugenholtz P."/>
            <person name="Woyke T."/>
            <person name="Wu D."/>
            <person name="Pukall R."/>
            <person name="Gehrich-Schroeter G."/>
            <person name="Brambilla E."/>
            <person name="Klenk H.-P."/>
            <person name="Eisen J.A."/>
        </authorList>
    </citation>
    <scope>NUCLEOTIDE SEQUENCE [LARGE SCALE GENOMIC DNA]</scope>
    <source>
        <strain evidence="8">DSM 21211 / LMG 22137 / NRRL B-23946 / LB-34</strain>
    </source>
</reference>
<dbReference type="KEGG" id="dmr:Deima_2418"/>
<dbReference type="HOGENOM" id="CLU_048087_2_0_0"/>
<keyword evidence="1" id="KW-0004">4Fe-4S</keyword>
<dbReference type="GO" id="GO:0046872">
    <property type="term" value="F:metal ion binding"/>
    <property type="evidence" value="ECO:0007669"/>
    <property type="project" value="UniProtKB-KW"/>
</dbReference>
<sequence>MLDGLLKVLGDLGNPVPRFTAQRCLTVRQNVGGCDACARACPHDAVILTHTVEINEANCTGCGLCVQACPSGALEFDVTGVLTGIRDQDGDAKLVCSKAGEPGRTLPCLARITPSAIVAAGAWDKPLTLVHGDCATCDLGGPTVPESTQAVIDAAQQLRASTGRAAQVTLRPAQAGETSGERVSRRGMFGTLFRGARTVVAQSIPDQPLPFVDWSVPEERVPQDWVWRARALKPTPAPGTPVHWPAPVVDDTCIDCPVCANVCPTNAITRDFQPTGEVTLTLDLAACTSCNACAQSCPPQAITLQPEWPIEAFGEGQVIRVGGSPL</sequence>
<dbReference type="InterPro" id="IPR017896">
    <property type="entry name" value="4Fe4S_Fe-S-bd"/>
</dbReference>
<keyword evidence="8" id="KW-1185">Reference proteome</keyword>
<gene>
    <name evidence="7" type="ordered locus">Deima_2418</name>
</gene>
<evidence type="ECO:0000313" key="8">
    <source>
        <dbReference type="Proteomes" id="UP000008635"/>
    </source>
</evidence>
<protein>
    <submittedName>
        <fullName evidence="7">4Fe-4S ferredoxin iron-sulfur binding domain-containing protein</fullName>
    </submittedName>
</protein>
<proteinExistence type="predicted"/>
<keyword evidence="3" id="KW-0677">Repeat</keyword>
<name>E8UAG7_DEIML</name>
<evidence type="ECO:0000313" key="7">
    <source>
        <dbReference type="EMBL" id="ADV68056.1"/>
    </source>
</evidence>
<dbReference type="PROSITE" id="PS00198">
    <property type="entry name" value="4FE4S_FER_1"/>
    <property type="match status" value="3"/>
</dbReference>
<dbReference type="OrthoDB" id="9672at2"/>
<accession>E8UAG7</accession>
<dbReference type="AlphaFoldDB" id="E8UAG7"/>
<evidence type="ECO:0000256" key="2">
    <source>
        <dbReference type="ARBA" id="ARBA00022723"/>
    </source>
</evidence>
<dbReference type="Proteomes" id="UP000008635">
    <property type="component" value="Chromosome"/>
</dbReference>
<keyword evidence="4" id="KW-0408">Iron</keyword>
<evidence type="ECO:0000259" key="6">
    <source>
        <dbReference type="PROSITE" id="PS51379"/>
    </source>
</evidence>
<dbReference type="RefSeq" id="WP_013557561.1">
    <property type="nucleotide sequence ID" value="NC_014958.1"/>
</dbReference>
<dbReference type="Pfam" id="PF12838">
    <property type="entry name" value="Fer4_7"/>
    <property type="match status" value="1"/>
</dbReference>
<dbReference type="Pfam" id="PF00037">
    <property type="entry name" value="Fer4"/>
    <property type="match status" value="1"/>
</dbReference>
<feature type="domain" description="4Fe-4S ferredoxin-type" evidence="6">
    <location>
        <begin position="50"/>
        <end position="79"/>
    </location>
</feature>
<reference evidence="7 8" key="1">
    <citation type="journal article" date="2011" name="Stand. Genomic Sci.">
        <title>Complete genome sequence of Deinococcus maricopensis type strain (LB-34).</title>
        <authorList>
            <person name="Pukall R."/>
            <person name="Zeytun A."/>
            <person name="Lucas S."/>
            <person name="Lapidus A."/>
            <person name="Hammon N."/>
            <person name="Deshpande S."/>
            <person name="Nolan M."/>
            <person name="Cheng J.F."/>
            <person name="Pitluck S."/>
            <person name="Liolios K."/>
            <person name="Pagani I."/>
            <person name="Mikhailova N."/>
            <person name="Ivanova N."/>
            <person name="Mavromatis K."/>
            <person name="Pati A."/>
            <person name="Tapia R."/>
            <person name="Han C."/>
            <person name="Goodwin L."/>
            <person name="Chen A."/>
            <person name="Palaniappan K."/>
            <person name="Land M."/>
            <person name="Hauser L."/>
            <person name="Chang Y.J."/>
            <person name="Jeffries C.D."/>
            <person name="Brambilla E.M."/>
            <person name="Rohde M."/>
            <person name="Goker M."/>
            <person name="Detter J.C."/>
            <person name="Woyke T."/>
            <person name="Bristow J."/>
            <person name="Eisen J.A."/>
            <person name="Markowitz V."/>
            <person name="Hugenholtz P."/>
            <person name="Kyrpides N.C."/>
            <person name="Klenk H.P."/>
        </authorList>
    </citation>
    <scope>NUCLEOTIDE SEQUENCE [LARGE SCALE GENOMIC DNA]</scope>
    <source>
        <strain evidence="8">DSM 21211 / LMG 22137 / NRRL B-23946 / LB-34</strain>
    </source>
</reference>
<dbReference type="PANTHER" id="PTHR43724:SF1">
    <property type="entry name" value="PYRUVATE SYNTHASE SUBUNIT PORD"/>
    <property type="match status" value="1"/>
</dbReference>
<dbReference type="eggNOG" id="COG1145">
    <property type="taxonomic scope" value="Bacteria"/>
</dbReference>